<name>A0ABW7G1Z7_9BURK</name>
<dbReference type="SMART" id="SM00560">
    <property type="entry name" value="LamGL"/>
    <property type="match status" value="1"/>
</dbReference>
<sequence length="1336" mass="132938">MTRRAKALLCRLLAMAALALPAAAQAASYTFPGNMPGACSGSNGSYTCSAFNLGYGDTVTISGTRPATITINGNFGTNTSQINSAGSAADLSLVVNGTLTLGYQARITANITAASVIDGGGGNVTLNGNVTATGGNISLAYVTTVSGNVSTSGTGTIMTPQSGSIGGSVSAGSGSITIDDSGSVAGSVTGSGNISVGFNAAVAGNVSTSSGTVSLGYLASVNGNVSTNGAVTLAQSSEVGGNIAGGAGNVSVAFLANVVGTTTTSTGTINFAQWASAQACVRSTGSASITLGFQSNIDSVCCGSSCSSSCVINNSFYAMPPLCAASTALLADYRMDETAGWNGSSGEVKDSSGSGYNATSATASAGTPLATTAGVSPAYGTTTAGSCGYGVFNRTPPANAAYTYVQLPGNFPTLTGSFTLLAWIRSTNADLAGQRVVAHDDNQNGWALSLGDASSPRLRLFNRNVSPSGSVTITGSSGTGATTANCTHLCLDSAAVLADNTWYYVAASVDTATRRVNLQVYNTSGTLLSGASVGYSGTWAVGTGGTVVGGESISSSEGQSSAFHFNGNIDELQFYSGVLTSTAITTQLSRSRTCPLPAIGSFAITGTGGASTCSPQTLTITARDSTGATLTGYTGTINLSTSSGRGVWSAGAGPAPAGTLNLGAANSGLASYTFAAADNGVVKLQLAHSLAQNVTVTVVDSAVSASSSTSASINYRDNAFVWTEDAANLVTGSFVAVAGRPHDLRVSLWKKDPATGNCGIATDFTGSRTLKLWRTDGGGAWTAPTVVSPALTVPPSRPATNNLTLAFTAGVANFNLGSTDIGRYAFNLDDDSLAYAATTISGASTELVVRPLVLAISGLTAGSTANPGGSAATDSVFTKAGASFSATVAAYRWSSGADANNDGVPDGSATLAQVAAGGTAPGYGAAVTLTPVADSQTPAGVLGTLSNNVVGGFANGSATATTLNYSEVGSFQLTTAAVVKNFLGSTLSLDAVVFNGAGAQFPAARVGRFIPAGFALSNAGYTHRVAQSPACSPAASFTYLDEDFGLAFTLTAQNASGATTQNYIGAFAKLGLTAPANFNLAGIAGSTAFRAGGRLSTAATGTGSWLTGTRAGTADIAFSARALRTAAPDGPFDIDFGIAPVDVDGVGMMSFDLDTIAPTGADVTKVGTIPVRFGRLRLQNGMAPANRALNLPLEAQYWSGTAYSTNMLDSCSRISASNLSFGNLRRSLAADDAAMTGTSVTLAAGKASLVLAAPAAGHVGTLDVAIALDTAADLSCLAKPPAWAPAKAATAGANLAALRGLWCGSGSASDFRDPSARATWGLTRGADGVIYQRENY</sequence>
<dbReference type="InterPro" id="IPR013320">
    <property type="entry name" value="ConA-like_dom_sf"/>
</dbReference>
<feature type="signal peptide" evidence="3">
    <location>
        <begin position="1"/>
        <end position="26"/>
    </location>
</feature>
<dbReference type="EMBL" id="JBIGIA010000002">
    <property type="protein sequence ID" value="MFG6455932.1"/>
    <property type="molecule type" value="Genomic_DNA"/>
</dbReference>
<dbReference type="Gene3D" id="2.60.120.200">
    <property type="match status" value="1"/>
</dbReference>
<evidence type="ECO:0000313" key="6">
    <source>
        <dbReference type="Proteomes" id="UP001606305"/>
    </source>
</evidence>
<keyword evidence="1 3" id="KW-0732">Signal</keyword>
<feature type="chain" id="PRO_5046283635" evidence="3">
    <location>
        <begin position="27"/>
        <end position="1336"/>
    </location>
</feature>
<protein>
    <submittedName>
        <fullName evidence="5">DUF6701 domain-containing protein</fullName>
    </submittedName>
</protein>
<comment type="caution">
    <text evidence="5">The sequence shown here is derived from an EMBL/GenBank/DDBJ whole genome shotgun (WGS) entry which is preliminary data.</text>
</comment>
<reference evidence="5 6" key="1">
    <citation type="submission" date="2024-09" db="EMBL/GenBank/DDBJ databases">
        <title>Novel species of the genus Pelomonas and Roseateles isolated from streams.</title>
        <authorList>
            <person name="Lu H."/>
        </authorList>
    </citation>
    <scope>NUCLEOTIDE SEQUENCE [LARGE SCALE GENOMIC DNA]</scope>
    <source>
        <strain evidence="5 6">BYS96W</strain>
    </source>
</reference>
<organism evidence="5 6">
    <name type="scientific">Pelomonas nitida</name>
    <dbReference type="NCBI Taxonomy" id="3299027"/>
    <lineage>
        <taxon>Bacteria</taxon>
        <taxon>Pseudomonadati</taxon>
        <taxon>Pseudomonadota</taxon>
        <taxon>Betaproteobacteria</taxon>
        <taxon>Burkholderiales</taxon>
        <taxon>Sphaerotilaceae</taxon>
        <taxon>Roseateles</taxon>
    </lineage>
</organism>
<evidence type="ECO:0000256" key="3">
    <source>
        <dbReference type="SAM" id="SignalP"/>
    </source>
</evidence>
<dbReference type="InterPro" id="IPR046524">
    <property type="entry name" value="DUF6701"/>
</dbReference>
<gene>
    <name evidence="5" type="ORF">ACG00X_03725</name>
</gene>
<evidence type="ECO:0000313" key="5">
    <source>
        <dbReference type="EMBL" id="MFG6455932.1"/>
    </source>
</evidence>
<dbReference type="Pfam" id="PF13385">
    <property type="entry name" value="Laminin_G_3"/>
    <property type="match status" value="1"/>
</dbReference>
<dbReference type="Pfam" id="PF20419">
    <property type="entry name" value="DUF6701"/>
    <property type="match status" value="1"/>
</dbReference>
<dbReference type="SUPFAM" id="SSF49899">
    <property type="entry name" value="Concanavalin A-like lectins/glucanases"/>
    <property type="match status" value="1"/>
</dbReference>
<keyword evidence="2" id="KW-1015">Disulfide bond</keyword>
<dbReference type="InterPro" id="IPR006558">
    <property type="entry name" value="LamG-like"/>
</dbReference>
<dbReference type="Proteomes" id="UP001606305">
    <property type="component" value="Unassembled WGS sequence"/>
</dbReference>
<accession>A0ABW7G1Z7</accession>
<evidence type="ECO:0000256" key="2">
    <source>
        <dbReference type="ARBA" id="ARBA00023157"/>
    </source>
</evidence>
<feature type="domain" description="LamG-like jellyroll fold" evidence="4">
    <location>
        <begin position="416"/>
        <end position="582"/>
    </location>
</feature>
<evidence type="ECO:0000256" key="1">
    <source>
        <dbReference type="ARBA" id="ARBA00022729"/>
    </source>
</evidence>
<keyword evidence="6" id="KW-1185">Reference proteome</keyword>
<evidence type="ECO:0000259" key="4">
    <source>
        <dbReference type="SMART" id="SM00560"/>
    </source>
</evidence>
<dbReference type="RefSeq" id="WP_394486614.1">
    <property type="nucleotide sequence ID" value="NZ_JBIGIA010000002.1"/>
</dbReference>
<proteinExistence type="predicted"/>